<name>A0ABX5M5M2_9GAMM</name>
<organism evidence="1 2">
    <name type="scientific">Pokkaliibacter plantistimulans</name>
    <dbReference type="NCBI Taxonomy" id="1635171"/>
    <lineage>
        <taxon>Bacteria</taxon>
        <taxon>Pseudomonadati</taxon>
        <taxon>Pseudomonadota</taxon>
        <taxon>Gammaproteobacteria</taxon>
        <taxon>Oceanospirillales</taxon>
        <taxon>Balneatrichaceae</taxon>
        <taxon>Pokkaliibacter</taxon>
    </lineage>
</organism>
<dbReference type="Proteomes" id="UP000248090">
    <property type="component" value="Unassembled WGS sequence"/>
</dbReference>
<accession>A0ABX5M5M2</accession>
<comment type="caution">
    <text evidence="1">The sequence shown here is derived from an EMBL/GenBank/DDBJ whole genome shotgun (WGS) entry which is preliminary data.</text>
</comment>
<evidence type="ECO:0000313" key="1">
    <source>
        <dbReference type="EMBL" id="PXF32205.1"/>
    </source>
</evidence>
<proteinExistence type="predicted"/>
<gene>
    <name evidence="1" type="ORF">WH50_05610</name>
</gene>
<dbReference type="EMBL" id="LAPT01000022">
    <property type="protein sequence ID" value="PXF32205.1"/>
    <property type="molecule type" value="Genomic_DNA"/>
</dbReference>
<dbReference type="RefSeq" id="WP_110186447.1">
    <property type="nucleotide sequence ID" value="NZ_CP177354.1"/>
</dbReference>
<evidence type="ECO:0008006" key="3">
    <source>
        <dbReference type="Google" id="ProtNLM"/>
    </source>
</evidence>
<keyword evidence="2" id="KW-1185">Reference proteome</keyword>
<evidence type="ECO:0000313" key="2">
    <source>
        <dbReference type="Proteomes" id="UP000248090"/>
    </source>
</evidence>
<protein>
    <recommendedName>
        <fullName evidence="3">Immunity protein 30 domain-containing protein</fullName>
    </recommendedName>
</protein>
<reference evidence="1 2" key="1">
    <citation type="submission" date="2015-03" db="EMBL/GenBank/DDBJ databases">
        <authorList>
            <person name="Krishnan R."/>
            <person name="Midha S."/>
            <person name="Patil P.B."/>
            <person name="Rameshkumar N."/>
        </authorList>
    </citation>
    <scope>NUCLEOTIDE SEQUENCE [LARGE SCALE GENOMIC DNA]</scope>
    <source>
        <strain evidence="1 2">L1E11</strain>
    </source>
</reference>
<sequence length="139" mass="15417">MHLSSILDIGSEFVAEAKNGDFTALIQLFDARVKGWGKTMAHEEEMTVGLFSDLVYEIPSYCAFDMVDSAVDICMQQTSFDGFNCALDLIASLVIKSNTTEVPEKLRAAFPEILVKSKRFGGEPVDICTLIRGHYRNTL</sequence>